<evidence type="ECO:0000313" key="3">
    <source>
        <dbReference type="Proteomes" id="UP001629059"/>
    </source>
</evidence>
<proteinExistence type="predicted"/>
<reference evidence="2 3" key="1">
    <citation type="submission" date="2024-06" db="EMBL/GenBank/DDBJ databases">
        <authorList>
            <person name="Kaempfer P."/>
            <person name="Viver T."/>
        </authorList>
    </citation>
    <scope>NUCLEOTIDE SEQUENCE [LARGE SCALE GENOMIC DNA]</scope>
    <source>
        <strain evidence="2 3">ST-75</strain>
    </source>
</reference>
<evidence type="ECO:0000313" key="2">
    <source>
        <dbReference type="EMBL" id="MFL9838090.1"/>
    </source>
</evidence>
<organism evidence="2 3">
    <name type="scientific">Flavobacterium rhizophilum</name>
    <dbReference type="NCBI Taxonomy" id="3163296"/>
    <lineage>
        <taxon>Bacteria</taxon>
        <taxon>Pseudomonadati</taxon>
        <taxon>Bacteroidota</taxon>
        <taxon>Flavobacteriia</taxon>
        <taxon>Flavobacteriales</taxon>
        <taxon>Flavobacteriaceae</taxon>
        <taxon>Flavobacterium</taxon>
    </lineage>
</organism>
<dbReference type="EMBL" id="JBELQB010000007">
    <property type="protein sequence ID" value="MFL9838090.1"/>
    <property type="molecule type" value="Genomic_DNA"/>
</dbReference>
<evidence type="ECO:0008006" key="4">
    <source>
        <dbReference type="Google" id="ProtNLM"/>
    </source>
</evidence>
<feature type="region of interest" description="Disordered" evidence="1">
    <location>
        <begin position="1"/>
        <end position="36"/>
    </location>
</feature>
<gene>
    <name evidence="2" type="ORF">ABS768_11310</name>
</gene>
<comment type="caution">
    <text evidence="2">The sequence shown here is derived from an EMBL/GenBank/DDBJ whole genome shotgun (WGS) entry which is preliminary data.</text>
</comment>
<evidence type="ECO:0000256" key="1">
    <source>
        <dbReference type="SAM" id="MobiDB-lite"/>
    </source>
</evidence>
<dbReference type="Gene3D" id="1.20.5.320">
    <property type="entry name" value="6-Phosphogluconate Dehydrogenase, domain 3"/>
    <property type="match status" value="1"/>
</dbReference>
<sequence>NLTGPQGIAGNDGQDGAPGTDGQDGSDGNGITSVTNNNDGTYTFNFDNGTSFTTADLTGPQGIAGNDGADGSDGNGITSVTNNSDGTYTFNFDNGTSFTTADLTGPQGIAGNDGADGVGGVTTAGSGIAVTGAGTVANPYVVSTNFSGYNGPGGITSSHLVVSNGTNSTFKDVTLSINNNVINSNMIIDGAILNQDLANNSVTSDKIQDNTIQTQDLANNAVTTAKLADNSVTSSKIVDGTIQSQDLANDSVTADKINGNVAGNGLTQNASGALEVNVSALTGDGSITSSHLDVQGGTYATLNNVTLAINNNVINSNMIIDGAVQTNDLANNAVTSAKIQDGTIQTNDLANNAVTTAKLADNSVTSSKIVDGTIQSQDLANDSVTAAKINGNVAGNGLIQNASGALEVDPSAITGDGSITSTDIDVTGGNNAVLNNVTLAIADDAVTSAKIQDGTVSTADLQSGGDNMSLTTDGDGNVQWTATPTSMTPKFFYMPAVIFDTSVNGPNLKRNLYLEYKGQFANQQFVPNTTTGGSLNTGTPSGTFVASAGAPAAVPILPQATDMYYYITYYDTTVFANVSIDANGVLTYDIIGSGTEASYMNIVFVVK</sequence>
<accession>A0ABW8YDW2</accession>
<feature type="region of interest" description="Disordered" evidence="1">
    <location>
        <begin position="57"/>
        <end position="80"/>
    </location>
</feature>
<protein>
    <recommendedName>
        <fullName evidence="4">Collagen triple helix repeat protein</fullName>
    </recommendedName>
</protein>
<dbReference type="Proteomes" id="UP001629059">
    <property type="component" value="Unassembled WGS sequence"/>
</dbReference>
<name>A0ABW8YDW2_9FLAO</name>
<feature type="non-terminal residue" evidence="2">
    <location>
        <position position="1"/>
    </location>
</feature>
<keyword evidence="3" id="KW-1185">Reference proteome</keyword>